<feature type="domain" description="EGF-like" evidence="14">
    <location>
        <begin position="768"/>
        <end position="810"/>
    </location>
</feature>
<dbReference type="FunFam" id="2.10.25.10:FF:000038">
    <property type="entry name" value="Fibrillin 2"/>
    <property type="match status" value="1"/>
</dbReference>
<comment type="subcellular location">
    <subcellularLocation>
        <location evidence="1">Secreted</location>
        <location evidence="1">Extracellular space</location>
        <location evidence="1">Extracellular matrix</location>
    </subcellularLocation>
</comment>
<gene>
    <name evidence="16" type="ORF">GDO54_002580</name>
</gene>
<dbReference type="InterPro" id="IPR017878">
    <property type="entry name" value="TB_dom"/>
</dbReference>
<evidence type="ECO:0000256" key="8">
    <source>
        <dbReference type="ARBA" id="ARBA00023180"/>
    </source>
</evidence>
<dbReference type="PROSITE" id="PS51364">
    <property type="entry name" value="TB"/>
    <property type="match status" value="4"/>
</dbReference>
<dbReference type="FunFam" id="2.10.25.10:FF:000005">
    <property type="entry name" value="Fibrillin 2"/>
    <property type="match status" value="1"/>
</dbReference>
<keyword evidence="4 12" id="KW-0245">EGF-like domain</keyword>
<dbReference type="InterPro" id="IPR050751">
    <property type="entry name" value="ECM_structural_protein"/>
</dbReference>
<dbReference type="PROSITE" id="PS01187">
    <property type="entry name" value="EGF_CA"/>
    <property type="match status" value="4"/>
</dbReference>
<accession>A0AAV2ZSY5</accession>
<dbReference type="InterPro" id="IPR001881">
    <property type="entry name" value="EGF-like_Ca-bd_dom"/>
</dbReference>
<feature type="domain" description="EGF-like" evidence="14">
    <location>
        <begin position="811"/>
        <end position="851"/>
    </location>
</feature>
<dbReference type="EMBL" id="DYDO01000010">
    <property type="protein sequence ID" value="DBA17073.1"/>
    <property type="molecule type" value="Genomic_DNA"/>
</dbReference>
<dbReference type="InterPro" id="IPR049883">
    <property type="entry name" value="NOTCH1_EGF-like"/>
</dbReference>
<evidence type="ECO:0000259" key="14">
    <source>
        <dbReference type="PROSITE" id="PS50026"/>
    </source>
</evidence>
<keyword evidence="6" id="KW-0677">Repeat</keyword>
<dbReference type="Gene3D" id="3.90.290.10">
    <property type="entry name" value="TGF-beta binding (TB) domain"/>
    <property type="match status" value="4"/>
</dbReference>
<keyword evidence="8" id="KW-0325">Glycoprotein</keyword>
<proteinExistence type="inferred from homology"/>
<comment type="function">
    <text evidence="11">Key regulator of transforming growth factor beta (TGFB1, TGFB2 and TGFB3) that controls TGF-beta activation by maintaining it in a latent state during storage in extracellular space. Associates specifically via disulfide bonds with the Latency-associated peptide (LAP), which is the regulatory chain of TGF-beta, and regulates integrin-dependent activation of TGF-beta.</text>
</comment>
<evidence type="ECO:0008006" key="18">
    <source>
        <dbReference type="Google" id="ProtNLM"/>
    </source>
</evidence>
<dbReference type="PROSITE" id="PS01186">
    <property type="entry name" value="EGF_2"/>
    <property type="match status" value="6"/>
</dbReference>
<feature type="domain" description="TB" evidence="15">
    <location>
        <begin position="910"/>
        <end position="954"/>
    </location>
</feature>
<organism evidence="16 17">
    <name type="scientific">Pyxicephalus adspersus</name>
    <name type="common">African bullfrog</name>
    <dbReference type="NCBI Taxonomy" id="30357"/>
    <lineage>
        <taxon>Eukaryota</taxon>
        <taxon>Metazoa</taxon>
        <taxon>Chordata</taxon>
        <taxon>Craniata</taxon>
        <taxon>Vertebrata</taxon>
        <taxon>Euteleostomi</taxon>
        <taxon>Amphibia</taxon>
        <taxon>Batrachia</taxon>
        <taxon>Anura</taxon>
        <taxon>Neobatrachia</taxon>
        <taxon>Ranoidea</taxon>
        <taxon>Pyxicephalidae</taxon>
        <taxon>Pyxicephalinae</taxon>
        <taxon>Pyxicephalus</taxon>
    </lineage>
</organism>
<dbReference type="PANTHER" id="PTHR24034:SF46">
    <property type="entry name" value="LATENT-TRANSFORMING GROWTH FACTOR BETA-BINDING PROTEIN 3"/>
    <property type="match status" value="1"/>
</dbReference>
<evidence type="ECO:0000256" key="4">
    <source>
        <dbReference type="ARBA" id="ARBA00022536"/>
    </source>
</evidence>
<keyword evidence="7 12" id="KW-1015">Disulfide bond</keyword>
<keyword evidence="3" id="KW-0272">Extracellular matrix</keyword>
<dbReference type="InterPro" id="IPR009030">
    <property type="entry name" value="Growth_fac_rcpt_cys_sf"/>
</dbReference>
<keyword evidence="17" id="KW-1185">Reference proteome</keyword>
<dbReference type="FunFam" id="2.10.25.10:FF:000068">
    <property type="entry name" value="Latent transforming growth factor beta binding protein 3"/>
    <property type="match status" value="1"/>
</dbReference>
<keyword evidence="2" id="KW-0964">Secreted</keyword>
<dbReference type="SUPFAM" id="SSF57184">
    <property type="entry name" value="Growth factor receptor domain"/>
    <property type="match status" value="3"/>
</dbReference>
<dbReference type="PANTHER" id="PTHR24034">
    <property type="entry name" value="EGF-LIKE DOMAIN-CONTAINING PROTEIN"/>
    <property type="match status" value="1"/>
</dbReference>
<feature type="domain" description="TB" evidence="15">
    <location>
        <begin position="351"/>
        <end position="403"/>
    </location>
</feature>
<dbReference type="PROSITE" id="PS50026">
    <property type="entry name" value="EGF_3"/>
    <property type="match status" value="11"/>
</dbReference>
<feature type="disulfide bond" evidence="12">
    <location>
        <begin position="68"/>
        <end position="78"/>
    </location>
</feature>
<dbReference type="PROSITE" id="PS00022">
    <property type="entry name" value="EGF_1"/>
    <property type="match status" value="1"/>
</dbReference>
<evidence type="ECO:0000256" key="10">
    <source>
        <dbReference type="ARBA" id="ARBA00038081"/>
    </source>
</evidence>
<dbReference type="SMART" id="SM00179">
    <property type="entry name" value="EGF_CA"/>
    <property type="match status" value="11"/>
</dbReference>
<dbReference type="SUPFAM" id="SSF57581">
    <property type="entry name" value="TB module/8-cys domain"/>
    <property type="match status" value="4"/>
</dbReference>
<dbReference type="SMART" id="SM00181">
    <property type="entry name" value="EGF"/>
    <property type="match status" value="12"/>
</dbReference>
<dbReference type="InterPro" id="IPR000742">
    <property type="entry name" value="EGF"/>
</dbReference>
<feature type="domain" description="EGF-like" evidence="14">
    <location>
        <begin position="472"/>
        <end position="513"/>
    </location>
</feature>
<dbReference type="PROSITE" id="PS00010">
    <property type="entry name" value="ASX_HYDROXYL"/>
    <property type="match status" value="9"/>
</dbReference>
<evidence type="ECO:0000256" key="1">
    <source>
        <dbReference type="ARBA" id="ARBA00004498"/>
    </source>
</evidence>
<feature type="domain" description="EGF-like" evidence="14">
    <location>
        <begin position="303"/>
        <end position="339"/>
    </location>
</feature>
<keyword evidence="5" id="KW-0732">Signal</keyword>
<sequence length="1076" mass="117714">MGTFFSHLSLSATRESFKVVFAPVVCKRTCHKGYCHNVCKPGSNMTLIAENGGSTDTLTGSGFRVVVCPIPCMNGGQCSSNNHCLCPPEFTGRFCQFPAVPGGSGSRSQSEATETEGIEPSSGKHAVYAVQVITGDDDPEGRGVKISQSALTVPLAPGQSSSEVQVLPPLLNVRVHHPPNASIQVHRIDGLGSEGTTGGGGQHIIPHPEGNKAALSRPITYKPLGRCFQDTLPKQACGSNPLPGLTKEEDCCGSVGTAWGQHKCNKCPQLPYVGTQKSAPFRGEAGSDCPLGYKRLNSTHCQDINECSMQGVCQNGECLNTQGSFRCACKHGYVFISSQMRCTQEKSDVKSLCYRLVGSDGQCQHPISIRMTQQLCCCSVGKAWGPHCEACPAEGTASFAEICPAGKGYHIFSTHHTFMIQGQSDITLHLQPDGSDQLALPPRTPDVVPPPNILELPPPQKISEVDSSEGQQTNECKIIRNLCGHGECISTPTGFYCSCHPGYYPDPEKKICIDIDECKSDPCGHGKGLCLNTVGSFNCHCHHGYRLNVTHGTRSCVDVDECLRSGMCGESRSCVNFPGYYKCECQTGYKVKNRRPLLCEDINECATLQPCIGGQCINTPGSFRCLCPPGYRLHNQHTCQEIDECALFSEICAPHGKCENLDGSYMCICDPGYAPTEDHKKCEEISRGLDLRDCFLSLDDTLFCDSVLAVNVTKEQCCCSLGAGWGDHCEIYPCPVHNSGEFLTLCPDGVGFIVDLDIMSYGIPTYRDIDECELFGQEICKEGKCVNTQPSYECYCKHGYYYDTRLLQCMDVDECVDESNCVNGQCINTRGSFYCRCPPNMQYHTEHKLCVPNTEIDVDECQDRGLCRNGRCVNTPGSFYCECTPPWTLDSLGRHCNRPDIQSDRTEALDTCWRMRGTDGICTQPIGAQRVSLNECCCGQGQGWGPICLSCPPRHALSCSVSHSGANSFWEFNAHHVKKTRRDGDSSEEESNECPCVNGRCVKGPHGFSCECHGGFQLDITRTRCNDLDECRQKNPRGSLCKNSRCINTVGSFRCVCKVGYTRSRHPHICIPQRKR</sequence>
<dbReference type="FunFam" id="2.10.25.10:FF:000056">
    <property type="entry name" value="Latent-transforming growth factor beta-binding protein 3 isoform 2"/>
    <property type="match status" value="1"/>
</dbReference>
<feature type="domain" description="TB" evidence="15">
    <location>
        <begin position="692"/>
        <end position="746"/>
    </location>
</feature>
<feature type="domain" description="EGF-like" evidence="14">
    <location>
        <begin position="514"/>
        <end position="551"/>
    </location>
</feature>
<dbReference type="SUPFAM" id="SSF57196">
    <property type="entry name" value="EGF/Laminin"/>
    <property type="match status" value="4"/>
</dbReference>
<dbReference type="FunFam" id="2.10.25.10:FF:000019">
    <property type="entry name" value="latent-transforming growth factor beta-binding protein 1 isoform X2"/>
    <property type="match status" value="2"/>
</dbReference>
<evidence type="ECO:0000256" key="12">
    <source>
        <dbReference type="PROSITE-ProRule" id="PRU00076"/>
    </source>
</evidence>
<evidence type="ECO:0000256" key="5">
    <source>
        <dbReference type="ARBA" id="ARBA00022729"/>
    </source>
</evidence>
<feature type="domain" description="EGF-like" evidence="14">
    <location>
        <begin position="601"/>
        <end position="640"/>
    </location>
</feature>
<evidence type="ECO:0000256" key="7">
    <source>
        <dbReference type="ARBA" id="ARBA00023157"/>
    </source>
</evidence>
<feature type="domain" description="EGF-like" evidence="14">
    <location>
        <begin position="641"/>
        <end position="683"/>
    </location>
</feature>
<keyword evidence="9" id="KW-0340">Growth factor binding</keyword>
<dbReference type="FunFam" id="3.90.290.10:FF:000002">
    <property type="entry name" value="Latent-transforming growth factor beta-binding protein 3 isoform 1"/>
    <property type="match status" value="1"/>
</dbReference>
<dbReference type="FunFam" id="2.10.25.10:FF:000317">
    <property type="entry name" value="latent-transforming growth factor beta-binding protein 3 isoform X2"/>
    <property type="match status" value="1"/>
</dbReference>
<dbReference type="AlphaFoldDB" id="A0AAV2ZSY5"/>
<evidence type="ECO:0000256" key="3">
    <source>
        <dbReference type="ARBA" id="ARBA00022530"/>
    </source>
</evidence>
<comment type="similarity">
    <text evidence="10">Belongs to the LTBP family.</text>
</comment>
<reference evidence="16" key="1">
    <citation type="thesis" date="2020" institute="ProQuest LLC" country="789 East Eisenhower Parkway, Ann Arbor, MI, USA">
        <title>Comparative Genomics and Chromosome Evolution.</title>
        <authorList>
            <person name="Mudd A.B."/>
        </authorList>
    </citation>
    <scope>NUCLEOTIDE SEQUENCE</scope>
    <source>
        <strain evidence="16">1538</strain>
        <tissue evidence="16">Blood</tissue>
    </source>
</reference>
<feature type="domain" description="EGF-like" evidence="14">
    <location>
        <begin position="1027"/>
        <end position="1068"/>
    </location>
</feature>
<evidence type="ECO:0000256" key="2">
    <source>
        <dbReference type="ARBA" id="ARBA00022525"/>
    </source>
</evidence>
<evidence type="ECO:0000256" key="11">
    <source>
        <dbReference type="ARBA" id="ARBA00057882"/>
    </source>
</evidence>
<dbReference type="InterPro" id="IPR000152">
    <property type="entry name" value="EGF-type_Asp/Asn_hydroxyl_site"/>
</dbReference>
<comment type="caution">
    <text evidence="16">The sequence shown here is derived from an EMBL/GenBank/DDBJ whole genome shotgun (WGS) entry which is preliminary data.</text>
</comment>
<dbReference type="InterPro" id="IPR018097">
    <property type="entry name" value="EGF_Ca-bd_CS"/>
</dbReference>
<dbReference type="FunFam" id="2.10.25.10:FF:000115">
    <property type="entry name" value="latent-transforming growth factor beta-binding protein 4 isoform X2"/>
    <property type="match status" value="1"/>
</dbReference>
<dbReference type="Pfam" id="PF07645">
    <property type="entry name" value="EGF_CA"/>
    <property type="match status" value="10"/>
</dbReference>
<feature type="domain" description="TB" evidence="15">
    <location>
        <begin position="225"/>
        <end position="268"/>
    </location>
</feature>
<evidence type="ECO:0000256" key="6">
    <source>
        <dbReference type="ARBA" id="ARBA00022737"/>
    </source>
</evidence>
<dbReference type="FunFam" id="3.90.290.10:FF:000001">
    <property type="entry name" value="Latent-transforming growth factor beta-binding protein 3 isoform 1"/>
    <property type="match status" value="1"/>
</dbReference>
<dbReference type="GO" id="GO:0005509">
    <property type="term" value="F:calcium ion binding"/>
    <property type="evidence" value="ECO:0007669"/>
    <property type="project" value="InterPro"/>
</dbReference>
<evidence type="ECO:0000256" key="13">
    <source>
        <dbReference type="SAM" id="MobiDB-lite"/>
    </source>
</evidence>
<feature type="domain" description="EGF-like" evidence="14">
    <location>
        <begin position="558"/>
        <end position="600"/>
    </location>
</feature>
<protein>
    <recommendedName>
        <fullName evidence="18">Latent transforming growth factor beta binding protein 3</fullName>
    </recommendedName>
</protein>
<dbReference type="GO" id="GO:0050431">
    <property type="term" value="F:transforming growth factor beta binding"/>
    <property type="evidence" value="ECO:0007669"/>
    <property type="project" value="TreeGrafter"/>
</dbReference>
<name>A0AAV2ZSY5_PYXAD</name>
<dbReference type="InterPro" id="IPR036773">
    <property type="entry name" value="TB_dom_sf"/>
</dbReference>
<feature type="domain" description="EGF-like" evidence="14">
    <location>
        <begin position="64"/>
        <end position="96"/>
    </location>
</feature>
<evidence type="ECO:0000313" key="17">
    <source>
        <dbReference type="Proteomes" id="UP001181693"/>
    </source>
</evidence>
<feature type="region of interest" description="Disordered" evidence="13">
    <location>
        <begin position="102"/>
        <end position="122"/>
    </location>
</feature>
<dbReference type="Gene3D" id="2.10.25.10">
    <property type="entry name" value="Laminin"/>
    <property type="match status" value="12"/>
</dbReference>
<dbReference type="Proteomes" id="UP001181693">
    <property type="component" value="Unassembled WGS sequence"/>
</dbReference>
<dbReference type="FunFam" id="2.10.25.10:FF:000077">
    <property type="entry name" value="Latent-transforming growth factor beta-binding protein 3 isoform 1"/>
    <property type="match status" value="1"/>
</dbReference>
<dbReference type="FunFam" id="2.10.25.10:FF:000160">
    <property type="entry name" value="latent-transforming growth factor beta-binding protein 4 isoform X2"/>
    <property type="match status" value="1"/>
</dbReference>
<feature type="disulfide bond" evidence="12">
    <location>
        <begin position="86"/>
        <end position="95"/>
    </location>
</feature>
<comment type="caution">
    <text evidence="12">Lacks conserved residue(s) required for the propagation of feature annotation.</text>
</comment>
<feature type="domain" description="EGF-like" evidence="14">
    <location>
        <begin position="857"/>
        <end position="897"/>
    </location>
</feature>
<evidence type="ECO:0000256" key="9">
    <source>
        <dbReference type="ARBA" id="ARBA00023183"/>
    </source>
</evidence>
<evidence type="ECO:0000313" key="16">
    <source>
        <dbReference type="EMBL" id="DBA17073.1"/>
    </source>
</evidence>
<dbReference type="CDD" id="cd00054">
    <property type="entry name" value="EGF_CA"/>
    <property type="match status" value="9"/>
</dbReference>
<dbReference type="Pfam" id="PF00683">
    <property type="entry name" value="TB"/>
    <property type="match status" value="4"/>
</dbReference>
<evidence type="ECO:0000259" key="15">
    <source>
        <dbReference type="PROSITE" id="PS51364"/>
    </source>
</evidence>